<dbReference type="InterPro" id="IPR012349">
    <property type="entry name" value="Split_barrel_FMN-bd"/>
</dbReference>
<dbReference type="SUPFAM" id="SSF50475">
    <property type="entry name" value="FMN-binding split barrel"/>
    <property type="match status" value="1"/>
</dbReference>
<evidence type="ECO:0008006" key="3">
    <source>
        <dbReference type="Google" id="ProtNLM"/>
    </source>
</evidence>
<evidence type="ECO:0000313" key="1">
    <source>
        <dbReference type="EMBL" id="OGL44027.1"/>
    </source>
</evidence>
<proteinExistence type="predicted"/>
<dbReference type="AlphaFoldDB" id="A0A1F7RT20"/>
<name>A0A1F7RT20_9BACT</name>
<sequence length="143" mass="16653">MRNLTKEEIDKFINEWSWGTLMVVDYDKPYGVEVAYYRDENYIYMISSPLGRTANCFTKNPKVAFKICDTDFNMKNFRAVIIEGKMEKVTAKEYIFKAFKLLAKKMGRPESDYEKVAEKHSTNPVKSPVHRIKIETVGGICNF</sequence>
<evidence type="ECO:0000313" key="2">
    <source>
        <dbReference type="Proteomes" id="UP000178797"/>
    </source>
</evidence>
<reference evidence="1 2" key="1">
    <citation type="journal article" date="2016" name="Nat. Commun.">
        <title>Thousands of microbial genomes shed light on interconnected biogeochemical processes in an aquifer system.</title>
        <authorList>
            <person name="Anantharaman K."/>
            <person name="Brown C.T."/>
            <person name="Hug L.A."/>
            <person name="Sharon I."/>
            <person name="Castelle C.J."/>
            <person name="Probst A.J."/>
            <person name="Thomas B.C."/>
            <person name="Singh A."/>
            <person name="Wilkins M.J."/>
            <person name="Karaoz U."/>
            <person name="Brodie E.L."/>
            <person name="Williams K.H."/>
            <person name="Hubbard S.S."/>
            <person name="Banfield J.F."/>
        </authorList>
    </citation>
    <scope>NUCLEOTIDE SEQUENCE [LARGE SCALE GENOMIC DNA]</scope>
</reference>
<gene>
    <name evidence="1" type="ORF">A2W05_06090</name>
</gene>
<organism evidence="1 2">
    <name type="scientific">Candidatus Schekmanbacteria bacterium RBG_16_38_10</name>
    <dbReference type="NCBI Taxonomy" id="1817879"/>
    <lineage>
        <taxon>Bacteria</taxon>
        <taxon>Candidatus Schekmaniibacteriota</taxon>
    </lineage>
</organism>
<comment type="caution">
    <text evidence="1">The sequence shown here is derived from an EMBL/GenBank/DDBJ whole genome shotgun (WGS) entry which is preliminary data.</text>
</comment>
<dbReference type="InterPro" id="IPR024747">
    <property type="entry name" value="Pyridox_Oxase-rel"/>
</dbReference>
<dbReference type="Pfam" id="PF12900">
    <property type="entry name" value="Pyridox_ox_2"/>
    <property type="match status" value="1"/>
</dbReference>
<dbReference type="Gene3D" id="2.30.110.10">
    <property type="entry name" value="Electron Transport, Fmn-binding Protein, Chain A"/>
    <property type="match status" value="1"/>
</dbReference>
<protein>
    <recommendedName>
        <fullName evidence="3">Pyridoxamine 5'-phosphate oxidase putative domain-containing protein</fullName>
    </recommendedName>
</protein>
<accession>A0A1F7RT20</accession>
<dbReference type="EMBL" id="MGDE01000197">
    <property type="protein sequence ID" value="OGL44027.1"/>
    <property type="molecule type" value="Genomic_DNA"/>
</dbReference>
<dbReference type="Proteomes" id="UP000178797">
    <property type="component" value="Unassembled WGS sequence"/>
</dbReference>